<proteinExistence type="inferred from homology"/>
<comment type="cofactor">
    <cofactor evidence="6">
        <name>[4Fe-4S] cluster</name>
        <dbReference type="ChEBI" id="CHEBI:49883"/>
    </cofactor>
    <text evidence="6">Binds 1 [4Fe-4S] cluster.</text>
</comment>
<feature type="binding site" evidence="6">
    <location>
        <position position="457"/>
    </location>
    <ligand>
        <name>hybrid [4Fe-2O-2S] cluster</name>
        <dbReference type="ChEBI" id="CHEBI:60519"/>
    </ligand>
</feature>
<comment type="function">
    <text evidence="6">Catalyzes the reduction of hydroxylamine to form NH(3) and H(2)O.</text>
</comment>
<reference evidence="7 8" key="1">
    <citation type="journal article" date="2021" name="Sci. Rep.">
        <title>The distribution of antibiotic resistance genes in chicken gut microbiota commensals.</title>
        <authorList>
            <person name="Juricova H."/>
            <person name="Matiasovicova J."/>
            <person name="Kubasova T."/>
            <person name="Cejkova D."/>
            <person name="Rychlik I."/>
        </authorList>
    </citation>
    <scope>NUCLEOTIDE SEQUENCE [LARGE SCALE GENOMIC DNA]</scope>
    <source>
        <strain evidence="7 8">An829</strain>
    </source>
</reference>
<dbReference type="SUPFAM" id="SSF56821">
    <property type="entry name" value="Prismane protein-like"/>
    <property type="match status" value="1"/>
</dbReference>
<keyword evidence="8" id="KW-1185">Reference proteome</keyword>
<keyword evidence="4 6" id="KW-0408">Iron</keyword>
<dbReference type="HAMAP" id="MF_00069">
    <property type="entry name" value="Hydroxylam_reduct"/>
    <property type="match status" value="1"/>
</dbReference>
<dbReference type="PANTHER" id="PTHR30109">
    <property type="entry name" value="HYDROXYLAMINE REDUCTASE"/>
    <property type="match status" value="1"/>
</dbReference>
<dbReference type="Gene3D" id="3.40.50.2030">
    <property type="match status" value="2"/>
</dbReference>
<feature type="modified residue" description="Cysteine persulfide" evidence="6">
    <location>
        <position position="370"/>
    </location>
</feature>
<evidence type="ECO:0000256" key="2">
    <source>
        <dbReference type="ARBA" id="ARBA00022723"/>
    </source>
</evidence>
<dbReference type="InterPro" id="IPR016099">
    <property type="entry name" value="Prismane-like_a/b-sand"/>
</dbReference>
<dbReference type="Gene3D" id="1.20.1270.20">
    <property type="match status" value="2"/>
</dbReference>
<feature type="binding site" evidence="6">
    <location>
        <position position="15"/>
    </location>
    <ligand>
        <name>[4Fe-4S] cluster</name>
        <dbReference type="ChEBI" id="CHEBI:49883"/>
    </ligand>
</feature>
<dbReference type="InterPro" id="IPR011254">
    <property type="entry name" value="Prismane-like_sf"/>
</dbReference>
<dbReference type="InterPro" id="IPR010048">
    <property type="entry name" value="Hydroxylam_reduct"/>
</dbReference>
<comment type="caution">
    <text evidence="7">The sequence shown here is derived from an EMBL/GenBank/DDBJ whole genome shotgun (WGS) entry which is preliminary data.</text>
</comment>
<dbReference type="CDD" id="cd01914">
    <property type="entry name" value="HCP"/>
    <property type="match status" value="1"/>
</dbReference>
<comment type="cofactor">
    <cofactor evidence="6">
        <name>hybrid [4Fe-2O-2S] cluster</name>
        <dbReference type="ChEBI" id="CHEBI:60519"/>
    </cofactor>
    <text evidence="6">Binds 1 hybrid [4Fe-2O-2S] cluster.</text>
</comment>
<feature type="binding site" evidence="6">
    <location>
        <position position="6"/>
    </location>
    <ligand>
        <name>[4Fe-4S] cluster</name>
        <dbReference type="ChEBI" id="CHEBI:49883"/>
    </ligand>
</feature>
<dbReference type="EMBL" id="JACJJC010000009">
    <property type="protein sequence ID" value="MBM6704239.1"/>
    <property type="molecule type" value="Genomic_DNA"/>
</dbReference>
<dbReference type="EC" id="1.7.99.1" evidence="6"/>
<dbReference type="InterPro" id="IPR004137">
    <property type="entry name" value="HCP/CODH"/>
</dbReference>
<evidence type="ECO:0000256" key="4">
    <source>
        <dbReference type="ARBA" id="ARBA00023004"/>
    </source>
</evidence>
<feature type="binding site" evidence="6">
    <location>
        <position position="3"/>
    </location>
    <ligand>
        <name>[4Fe-4S] cluster</name>
        <dbReference type="ChEBI" id="CHEBI:49883"/>
    </ligand>
</feature>
<comment type="catalytic activity">
    <reaction evidence="6">
        <text>A + NH4(+) + H2O = hydroxylamine + AH2 + H(+)</text>
        <dbReference type="Rhea" id="RHEA:22052"/>
        <dbReference type="ChEBI" id="CHEBI:13193"/>
        <dbReference type="ChEBI" id="CHEBI:15377"/>
        <dbReference type="ChEBI" id="CHEBI:15378"/>
        <dbReference type="ChEBI" id="CHEBI:15429"/>
        <dbReference type="ChEBI" id="CHEBI:17499"/>
        <dbReference type="ChEBI" id="CHEBI:28938"/>
        <dbReference type="EC" id="1.7.99.1"/>
    </reaction>
</comment>
<keyword evidence="2 6" id="KW-0479">Metal-binding</keyword>
<organism evidence="7 8">
    <name type="scientific">Sutterella massiliensis</name>
    <dbReference type="NCBI Taxonomy" id="1816689"/>
    <lineage>
        <taxon>Bacteria</taxon>
        <taxon>Pseudomonadati</taxon>
        <taxon>Pseudomonadota</taxon>
        <taxon>Betaproteobacteria</taxon>
        <taxon>Burkholderiales</taxon>
        <taxon>Sutterellaceae</taxon>
        <taxon>Sutterella</taxon>
    </lineage>
</organism>
<keyword evidence="5 6" id="KW-0411">Iron-sulfur</keyword>
<feature type="binding site" evidence="6">
    <location>
        <position position="423"/>
    </location>
    <ligand>
        <name>hybrid [4Fe-2O-2S] cluster</name>
        <dbReference type="ChEBI" id="CHEBI:60519"/>
    </ligand>
</feature>
<feature type="binding site" description="via persulfide group" evidence="6">
    <location>
        <position position="370"/>
    </location>
    <ligand>
        <name>hybrid [4Fe-2O-2S] cluster</name>
        <dbReference type="ChEBI" id="CHEBI:60519"/>
    </ligand>
</feature>
<dbReference type="PIRSF" id="PIRSF000076">
    <property type="entry name" value="HCP"/>
    <property type="match status" value="1"/>
</dbReference>
<comment type="subcellular location">
    <subcellularLocation>
        <location evidence="6">Cytoplasm</location>
    </subcellularLocation>
</comment>
<dbReference type="NCBIfam" id="NF003658">
    <property type="entry name" value="PRK05290.1"/>
    <property type="match status" value="1"/>
</dbReference>
<protein>
    <recommendedName>
        <fullName evidence="6">Hydroxylamine reductase</fullName>
        <ecNumber evidence="6">1.7.99.1</ecNumber>
    </recommendedName>
    <alternativeName>
        <fullName evidence="6">Hybrid-cluster protein</fullName>
        <shortName evidence="6">HCP</shortName>
    </alternativeName>
    <alternativeName>
        <fullName evidence="6">Prismane protein</fullName>
    </alternativeName>
</protein>
<feature type="binding site" evidence="6">
    <location>
        <position position="21"/>
    </location>
    <ligand>
        <name>[4Fe-4S] cluster</name>
        <dbReference type="ChEBI" id="CHEBI:49883"/>
    </ligand>
</feature>
<feature type="binding site" evidence="6">
    <location>
        <position position="272"/>
    </location>
    <ligand>
        <name>hybrid [4Fe-2O-2S] cluster</name>
        <dbReference type="ChEBI" id="CHEBI:60519"/>
    </ligand>
</feature>
<keyword evidence="6" id="KW-0004">4Fe-4S</keyword>
<dbReference type="Pfam" id="PF03063">
    <property type="entry name" value="Prismane"/>
    <property type="match status" value="1"/>
</dbReference>
<evidence type="ECO:0000313" key="8">
    <source>
        <dbReference type="Proteomes" id="UP000715095"/>
    </source>
</evidence>
<feature type="binding site" evidence="6">
    <location>
        <position position="204"/>
    </location>
    <ligand>
        <name>hybrid [4Fe-2O-2S] cluster</name>
        <dbReference type="ChEBI" id="CHEBI:60519"/>
    </ligand>
</feature>
<feature type="binding site" evidence="6">
    <location>
        <position position="398"/>
    </location>
    <ligand>
        <name>hybrid [4Fe-2O-2S] cluster</name>
        <dbReference type="ChEBI" id="CHEBI:60519"/>
    </ligand>
</feature>
<evidence type="ECO:0000256" key="1">
    <source>
        <dbReference type="ARBA" id="ARBA00022490"/>
    </source>
</evidence>
<comment type="similarity">
    <text evidence="6">Belongs to the HCP family.</text>
</comment>
<evidence type="ECO:0000256" key="3">
    <source>
        <dbReference type="ARBA" id="ARBA00023002"/>
    </source>
</evidence>
<sequence>MFCNQCEQTTKGVCCVKIGTCGKDPALAARQDEIVAALIDASRYVGHSSDNAKLFEKALFATLTNVNFDCEKIRSLTEEVRSLVNEAAELRFDMQSVWTADDDIRSLKSLILFGLKGVAAYAYHARILGYTNDEIDAFYFKALRAIASLSDAESLLQLVMETGRINFVTMALLDRANTETYGHPTPTAVTTEVEPGPFIVVTGHDLHDLALLLEATKDKGVNIYTHGEMLPCHAYPELKKYPHLKGHFGTAWQNQQKEFKNLPAPVLFTTNCIMPPKASYEDRVFTTSVVEYPGMMHIGTDADGRKDFTPVIEKAIALGGFTEKQHLTGANGGSTMLTGFGHNTVLGVADKVVDAVKSGALKHIFLVGGCDGAKSGRSYYAEFVKATPKDTLVLTLACGKFRFNDLDIGEIGGLPRLIDMGQCNDAYSAIKVAVALADVFKCSVNDLPLSLVLSWYEQKAVSILLTLLYLGIRDIRIGPSLPAFVSPNVLKVLVENYGVKPITTPEADLKAILG</sequence>
<feature type="binding site" evidence="6">
    <location>
        <position position="228"/>
    </location>
    <ligand>
        <name>hybrid [4Fe-2O-2S] cluster</name>
        <dbReference type="ChEBI" id="CHEBI:60519"/>
    </ligand>
</feature>
<accession>A0ABS2DSG2</accession>
<keyword evidence="1 6" id="KW-0963">Cytoplasm</keyword>
<dbReference type="Proteomes" id="UP000715095">
    <property type="component" value="Unassembled WGS sequence"/>
</dbReference>
<gene>
    <name evidence="6 7" type="primary">hcp</name>
    <name evidence="7" type="synonym">priS</name>
    <name evidence="7" type="ORF">H6A60_07050</name>
</gene>
<dbReference type="InterPro" id="IPR016100">
    <property type="entry name" value="Prismane_a-bundle"/>
</dbReference>
<feature type="binding site" evidence="6">
    <location>
        <position position="459"/>
    </location>
    <ligand>
        <name>hybrid [4Fe-2O-2S] cluster</name>
        <dbReference type="ChEBI" id="CHEBI:60519"/>
    </ligand>
</feature>
<evidence type="ECO:0000313" key="7">
    <source>
        <dbReference type="EMBL" id="MBM6704239.1"/>
    </source>
</evidence>
<evidence type="ECO:0000256" key="6">
    <source>
        <dbReference type="HAMAP-Rule" id="MF_00069"/>
    </source>
</evidence>
<name>A0ABS2DSG2_9BURK</name>
<dbReference type="PANTHER" id="PTHR30109:SF0">
    <property type="entry name" value="HYDROXYLAMINE REDUCTASE"/>
    <property type="match status" value="1"/>
</dbReference>
<dbReference type="GO" id="GO:0050418">
    <property type="term" value="F:hydroxylamine reductase activity"/>
    <property type="evidence" value="ECO:0007669"/>
    <property type="project" value="UniProtKB-EC"/>
</dbReference>
<dbReference type="NCBIfam" id="TIGR01703">
    <property type="entry name" value="hybrid_clust"/>
    <property type="match status" value="1"/>
</dbReference>
<keyword evidence="3 6" id="KW-0560">Oxidoreductase</keyword>
<evidence type="ECO:0000256" key="5">
    <source>
        <dbReference type="ARBA" id="ARBA00023014"/>
    </source>
</evidence>